<proteinExistence type="predicted"/>
<keyword evidence="2" id="KW-1185">Reference proteome</keyword>
<accession>A0A1I0Q0L5</accession>
<protein>
    <submittedName>
        <fullName evidence="1">Uncharacterized protein</fullName>
    </submittedName>
</protein>
<dbReference type="OrthoDB" id="2084334at2"/>
<evidence type="ECO:0000313" key="2">
    <source>
        <dbReference type="Proteomes" id="UP000199701"/>
    </source>
</evidence>
<sequence>MEYKFPDFSESIRNCVDQGHKVLEELARTISEIKLPIIDISVSEETSIGIQYLMIARKYKWPIFMERNLEFQKKIIAAEKEKDDIEKIIYEHFDDNCINEMFNAWKFSKCVNKFRMSIFEESKELYFNKKYYATTSIMMCQLYGVIIDINSFAKDNGIVISEDDKKFIALQCDIKPENINSEKGKLHQVAFIPDTGNLLWEAITEYFRKIILSSTESKEIWNHQPIRNKICHGDQLNFGTKEHALKSILGINLLIQLGEAVEYTIENNNDKEVHII</sequence>
<dbReference type="Proteomes" id="UP000199701">
    <property type="component" value="Unassembled WGS sequence"/>
</dbReference>
<reference evidence="1 2" key="1">
    <citation type="submission" date="2016-10" db="EMBL/GenBank/DDBJ databases">
        <authorList>
            <person name="de Groot N.N."/>
        </authorList>
    </citation>
    <scope>NUCLEOTIDE SEQUENCE [LARGE SCALE GENOMIC DNA]</scope>
    <source>
        <strain evidence="1 2">DSM 9179</strain>
    </source>
</reference>
<dbReference type="RefSeq" id="WP_092453355.1">
    <property type="nucleotide sequence ID" value="NZ_FOJI01000006.1"/>
</dbReference>
<evidence type="ECO:0000313" key="1">
    <source>
        <dbReference type="EMBL" id="SEW20043.1"/>
    </source>
</evidence>
<dbReference type="EMBL" id="FOJI01000006">
    <property type="protein sequence ID" value="SEW20043.1"/>
    <property type="molecule type" value="Genomic_DNA"/>
</dbReference>
<dbReference type="STRING" id="99656.SAMN05421659_106168"/>
<name>A0A1I0Q0L5_9FIRM</name>
<gene>
    <name evidence="1" type="ORF">SAMN05421659_106168</name>
</gene>
<dbReference type="AlphaFoldDB" id="A0A1I0Q0L5"/>
<organism evidence="1 2">
    <name type="scientific">[Clostridium] fimetarium</name>
    <dbReference type="NCBI Taxonomy" id="99656"/>
    <lineage>
        <taxon>Bacteria</taxon>
        <taxon>Bacillati</taxon>
        <taxon>Bacillota</taxon>
        <taxon>Clostridia</taxon>
        <taxon>Lachnospirales</taxon>
        <taxon>Lachnospiraceae</taxon>
    </lineage>
</organism>